<organism evidence="2 3">
    <name type="scientific">Mesorhizobium retamae</name>
    <dbReference type="NCBI Taxonomy" id="2912854"/>
    <lineage>
        <taxon>Bacteria</taxon>
        <taxon>Pseudomonadati</taxon>
        <taxon>Pseudomonadota</taxon>
        <taxon>Alphaproteobacteria</taxon>
        <taxon>Hyphomicrobiales</taxon>
        <taxon>Phyllobacteriaceae</taxon>
        <taxon>Mesorhizobium</taxon>
    </lineage>
</organism>
<protein>
    <recommendedName>
        <fullName evidence="4">MotA/TolQ/ExbB proton channel domain-containing protein</fullName>
    </recommendedName>
</protein>
<feature type="transmembrane region" description="Helical" evidence="1">
    <location>
        <begin position="91"/>
        <end position="111"/>
    </location>
</feature>
<evidence type="ECO:0000313" key="2">
    <source>
        <dbReference type="EMBL" id="MCG7507045.1"/>
    </source>
</evidence>
<evidence type="ECO:0000313" key="3">
    <source>
        <dbReference type="Proteomes" id="UP001201701"/>
    </source>
</evidence>
<keyword evidence="1" id="KW-0812">Transmembrane</keyword>
<evidence type="ECO:0008006" key="4">
    <source>
        <dbReference type="Google" id="ProtNLM"/>
    </source>
</evidence>
<accession>A0ABS9QI59</accession>
<dbReference type="RefSeq" id="WP_239367815.1">
    <property type="nucleotide sequence ID" value="NZ_JAKREW010000020.1"/>
</dbReference>
<gene>
    <name evidence="2" type="ORF">L4923_18615</name>
</gene>
<keyword evidence="1" id="KW-1133">Transmembrane helix</keyword>
<dbReference type="InterPro" id="IPR036259">
    <property type="entry name" value="MFS_trans_sf"/>
</dbReference>
<evidence type="ECO:0000256" key="1">
    <source>
        <dbReference type="SAM" id="Phobius"/>
    </source>
</evidence>
<dbReference type="EMBL" id="JAKREW010000020">
    <property type="protein sequence ID" value="MCG7507045.1"/>
    <property type="molecule type" value="Genomic_DNA"/>
</dbReference>
<feature type="transmembrane region" description="Helical" evidence="1">
    <location>
        <begin position="37"/>
        <end position="56"/>
    </location>
</feature>
<comment type="caution">
    <text evidence="2">The sequence shown here is derived from an EMBL/GenBank/DDBJ whole genome shotgun (WGS) entry which is preliminary data.</text>
</comment>
<proteinExistence type="predicted"/>
<dbReference type="SUPFAM" id="SSF103473">
    <property type="entry name" value="MFS general substrate transporter"/>
    <property type="match status" value="1"/>
</dbReference>
<dbReference type="Proteomes" id="UP001201701">
    <property type="component" value="Unassembled WGS sequence"/>
</dbReference>
<name>A0ABS9QI59_9HYPH</name>
<feature type="transmembrane region" description="Helical" evidence="1">
    <location>
        <begin position="123"/>
        <end position="150"/>
    </location>
</feature>
<keyword evidence="1" id="KW-0472">Membrane</keyword>
<sequence>MTVAKLFIVNFGGACVLVWAYMMGYLQRLVATDASHIGLLIVAVFAAGVVSTFLQARKVDKAAQKSHKYQRERAKEAIEIDSAHLSDLRKLLFIFGVLGNAIGLMIAFSAIKSGASAQEVSAGGAQFLAGVGTCFSATVAALSLACWTIVNIRILTTATDKLAPEYN</sequence>
<reference evidence="2 3" key="1">
    <citation type="submission" date="2022-02" db="EMBL/GenBank/DDBJ databases">
        <title>Draft genome sequence of Mezorhizobium retamae strain IRAMC:0171 isolated from Retama raetam nodules.</title>
        <authorList>
            <person name="Bengaied R."/>
            <person name="Sbissi I."/>
            <person name="Huber K."/>
            <person name="Ghodbane F."/>
            <person name="Nouioui I."/>
            <person name="Tarhouni M."/>
            <person name="Gtari M."/>
        </authorList>
    </citation>
    <scope>NUCLEOTIDE SEQUENCE [LARGE SCALE GENOMIC DNA]</scope>
    <source>
        <strain evidence="2 3">IRAMC:0171</strain>
    </source>
</reference>
<keyword evidence="3" id="KW-1185">Reference proteome</keyword>
<feature type="transmembrane region" description="Helical" evidence="1">
    <location>
        <begin position="7"/>
        <end position="25"/>
    </location>
</feature>